<dbReference type="EC" id="2.4.-.-" evidence="3"/>
<dbReference type="InterPro" id="IPR001296">
    <property type="entry name" value="Glyco_trans_1"/>
</dbReference>
<dbReference type="AlphaFoldDB" id="A0AAE3LBG7"/>
<dbReference type="GO" id="GO:0016757">
    <property type="term" value="F:glycosyltransferase activity"/>
    <property type="evidence" value="ECO:0007669"/>
    <property type="project" value="UniProtKB-KW"/>
</dbReference>
<dbReference type="GO" id="GO:0009103">
    <property type="term" value="P:lipopolysaccharide biosynthetic process"/>
    <property type="evidence" value="ECO:0007669"/>
    <property type="project" value="TreeGrafter"/>
</dbReference>
<dbReference type="Proteomes" id="UP001164374">
    <property type="component" value="Unassembled WGS sequence"/>
</dbReference>
<name>A0AAE3LBG7_9RALS</name>
<dbReference type="SUPFAM" id="SSF53756">
    <property type="entry name" value="UDP-Glycosyltransferase/glycogen phosphorylase"/>
    <property type="match status" value="1"/>
</dbReference>
<dbReference type="Pfam" id="PF00534">
    <property type="entry name" value="Glycos_transf_1"/>
    <property type="match status" value="1"/>
</dbReference>
<reference evidence="3" key="2">
    <citation type="submission" date="2023-02" db="EMBL/GenBank/DDBJ databases">
        <authorList>
            <person name="Lu C.-H."/>
        </authorList>
    </citation>
    <scope>NUCLEOTIDE SEQUENCE</scope>
    <source>
        <strain evidence="3">22TCCZM01-4</strain>
    </source>
</reference>
<accession>A0AAE3LBG7</accession>
<proteinExistence type="predicted"/>
<gene>
    <name evidence="3" type="ORF">N5I87_14090</name>
</gene>
<evidence type="ECO:0000313" key="4">
    <source>
        <dbReference type="Proteomes" id="UP001164374"/>
    </source>
</evidence>
<organism evidence="3 4">
    <name type="scientific">Ralstonia mojiangensis</name>
    <dbReference type="NCBI Taxonomy" id="2953895"/>
    <lineage>
        <taxon>Bacteria</taxon>
        <taxon>Pseudomonadati</taxon>
        <taxon>Pseudomonadota</taxon>
        <taxon>Betaproteobacteria</taxon>
        <taxon>Burkholderiales</taxon>
        <taxon>Burkholderiaceae</taxon>
        <taxon>Ralstonia</taxon>
    </lineage>
</organism>
<feature type="domain" description="Glycosyl transferase family 1" evidence="2">
    <location>
        <begin position="200"/>
        <end position="330"/>
    </location>
</feature>
<protein>
    <submittedName>
        <fullName evidence="3">Glycosyltransferase</fullName>
        <ecNumber evidence="3">2.4.-.-</ecNumber>
    </submittedName>
</protein>
<keyword evidence="3" id="KW-0328">Glycosyltransferase</keyword>
<sequence>MSIRKKLVISGVNLTEGGTLTVFRECLAAAEQCLSDNWDIVAIVHDEALFQSQRAKFLAFKEIKRSWFARLKFEFFDCRKIAQDIAPDFWLSIHDVTPRIAGVPQATYFHNAAAFYRMGIKDVYYEPKLLLFSLFYRYACAINVKSNRYMIAQQVSLRKKLNEYYGDGTVIVAYPTPDVLTGVCKKQRATRYIYPALPRPFKNIELVLEAWRILDAMEGWRGELVLTIDGTENRYAQMLHRKYGGLRGVIFAGRLSATEMANAYESSDCLVFASKAETWGLPLTEAKRYGLAILAADLPYAHESVGMYDGASFFDATDSNALAQQMYQLSQGRLQFVESIAVRPADPFAENWNQLFDILLGKTAAESGSAFVDMVG</sequence>
<dbReference type="PANTHER" id="PTHR46401:SF2">
    <property type="entry name" value="GLYCOSYLTRANSFERASE WBBK-RELATED"/>
    <property type="match status" value="1"/>
</dbReference>
<evidence type="ECO:0000313" key="3">
    <source>
        <dbReference type="EMBL" id="MCT7317134.1"/>
    </source>
</evidence>
<dbReference type="Gene3D" id="3.40.50.2000">
    <property type="entry name" value="Glycogen Phosphorylase B"/>
    <property type="match status" value="1"/>
</dbReference>
<reference evidence="3" key="1">
    <citation type="journal article" date="2023" name="Front. Microbiol.">
        <title>Ralstonia chuxiongensis sp. nov., Ralstonia mojiangensis sp. nov., and Ralstonia soli sp. nov., isolated from tobacco fields, are three novel species in the family Burkholderiaceae.</title>
        <authorList>
            <person name="Lu C.H."/>
            <person name="Zhang Y.Y."/>
            <person name="Jiang N."/>
            <person name="Chen W."/>
            <person name="Shao X."/>
            <person name="Zhao Z.M."/>
            <person name="Lu W.L."/>
            <person name="Hu X."/>
            <person name="Xi Y.X."/>
            <person name="Zou S.Y."/>
            <person name="Wei Q.J."/>
            <person name="Lin Z.L."/>
            <person name="Gong L."/>
            <person name="Gai X.T."/>
            <person name="Zhang L.Q."/>
            <person name="Li J.Y."/>
            <person name="Jin Y."/>
            <person name="Xia Z.Y."/>
        </authorList>
    </citation>
    <scope>NUCLEOTIDE SEQUENCE</scope>
    <source>
        <strain evidence="3">22TCCZM01-4</strain>
    </source>
</reference>
<evidence type="ECO:0000256" key="1">
    <source>
        <dbReference type="ARBA" id="ARBA00022679"/>
    </source>
</evidence>
<dbReference type="PANTHER" id="PTHR46401">
    <property type="entry name" value="GLYCOSYLTRANSFERASE WBBK-RELATED"/>
    <property type="match status" value="1"/>
</dbReference>
<evidence type="ECO:0000259" key="2">
    <source>
        <dbReference type="Pfam" id="PF00534"/>
    </source>
</evidence>
<comment type="caution">
    <text evidence="3">The sequence shown here is derived from an EMBL/GenBank/DDBJ whole genome shotgun (WGS) entry which is preliminary data.</text>
</comment>
<dbReference type="EMBL" id="JAOCQJ010000003">
    <property type="protein sequence ID" value="MCT7317134.1"/>
    <property type="molecule type" value="Genomic_DNA"/>
</dbReference>
<dbReference type="RefSeq" id="WP_260799879.1">
    <property type="nucleotide sequence ID" value="NZ_JAOCQJ010000003.1"/>
</dbReference>
<keyword evidence="1 3" id="KW-0808">Transferase</keyword>